<evidence type="ECO:0000313" key="3">
    <source>
        <dbReference type="Proteomes" id="UP000079169"/>
    </source>
</evidence>
<dbReference type="GeneID" id="113470656"/>
<name>A0A3Q0JDN5_DIACI</name>
<feature type="domain" description="Ig-like" evidence="2">
    <location>
        <begin position="6"/>
        <end position="86"/>
    </location>
</feature>
<keyword evidence="1" id="KW-0393">Immunoglobulin domain</keyword>
<dbReference type="InterPro" id="IPR003599">
    <property type="entry name" value="Ig_sub"/>
</dbReference>
<evidence type="ECO:0000256" key="1">
    <source>
        <dbReference type="ARBA" id="ARBA00023319"/>
    </source>
</evidence>
<keyword evidence="3" id="KW-1185">Reference proteome</keyword>
<reference evidence="4" key="1">
    <citation type="submission" date="2025-08" db="UniProtKB">
        <authorList>
            <consortium name="RefSeq"/>
        </authorList>
    </citation>
    <scope>IDENTIFICATION</scope>
</reference>
<dbReference type="PROSITE" id="PS50835">
    <property type="entry name" value="IG_LIKE"/>
    <property type="match status" value="1"/>
</dbReference>
<dbReference type="Gene3D" id="2.60.40.10">
    <property type="entry name" value="Immunoglobulins"/>
    <property type="match status" value="2"/>
</dbReference>
<dbReference type="KEGG" id="dci:113470656"/>
<dbReference type="STRING" id="121845.A0A3Q0JDN5"/>
<dbReference type="InterPro" id="IPR036179">
    <property type="entry name" value="Ig-like_dom_sf"/>
</dbReference>
<sequence>MGVTSPSNGQLTVRKGGTITLECKASGNPVPSIIWSKKDSSLPSGEKSLEGFSITLEKVDRHQAGVYQCTATNGVGDPVTVDMTLEVLCFSITLEKVDRHQAGVYQCTATNGVGDPVTVDMTLEVL</sequence>
<dbReference type="GO" id="GO:0005886">
    <property type="term" value="C:plasma membrane"/>
    <property type="evidence" value="ECO:0007669"/>
    <property type="project" value="TreeGrafter"/>
</dbReference>
<dbReference type="RefSeq" id="XP_026685068.1">
    <property type="nucleotide sequence ID" value="XM_026829267.1"/>
</dbReference>
<feature type="non-terminal residue" evidence="4">
    <location>
        <position position="126"/>
    </location>
</feature>
<dbReference type="SUPFAM" id="SSF48726">
    <property type="entry name" value="Immunoglobulin"/>
    <property type="match status" value="2"/>
</dbReference>
<dbReference type="GO" id="GO:0043025">
    <property type="term" value="C:neuronal cell body"/>
    <property type="evidence" value="ECO:0007669"/>
    <property type="project" value="TreeGrafter"/>
</dbReference>
<dbReference type="PaxDb" id="121845-A0A3Q0JDN5"/>
<dbReference type="GO" id="GO:0008046">
    <property type="term" value="F:axon guidance receptor activity"/>
    <property type="evidence" value="ECO:0007669"/>
    <property type="project" value="TreeGrafter"/>
</dbReference>
<evidence type="ECO:0000259" key="2">
    <source>
        <dbReference type="PROSITE" id="PS50835"/>
    </source>
</evidence>
<evidence type="ECO:0000313" key="4">
    <source>
        <dbReference type="RefSeq" id="XP_026685068.1"/>
    </source>
</evidence>
<dbReference type="InterPro" id="IPR003598">
    <property type="entry name" value="Ig_sub2"/>
</dbReference>
<dbReference type="GO" id="GO:0007156">
    <property type="term" value="P:homophilic cell adhesion via plasma membrane adhesion molecules"/>
    <property type="evidence" value="ECO:0007669"/>
    <property type="project" value="TreeGrafter"/>
</dbReference>
<dbReference type="SMART" id="SM00408">
    <property type="entry name" value="IGc2"/>
    <property type="match status" value="1"/>
</dbReference>
<dbReference type="Pfam" id="PF13927">
    <property type="entry name" value="Ig_3"/>
    <property type="match status" value="1"/>
</dbReference>
<organism evidence="3 4">
    <name type="scientific">Diaphorina citri</name>
    <name type="common">Asian citrus psyllid</name>
    <dbReference type="NCBI Taxonomy" id="121845"/>
    <lineage>
        <taxon>Eukaryota</taxon>
        <taxon>Metazoa</taxon>
        <taxon>Ecdysozoa</taxon>
        <taxon>Arthropoda</taxon>
        <taxon>Hexapoda</taxon>
        <taxon>Insecta</taxon>
        <taxon>Pterygota</taxon>
        <taxon>Neoptera</taxon>
        <taxon>Paraneoptera</taxon>
        <taxon>Hemiptera</taxon>
        <taxon>Sternorrhyncha</taxon>
        <taxon>Psylloidea</taxon>
        <taxon>Psyllidae</taxon>
        <taxon>Diaphorininae</taxon>
        <taxon>Diaphorina</taxon>
    </lineage>
</organism>
<dbReference type="InterPro" id="IPR013783">
    <property type="entry name" value="Ig-like_fold"/>
</dbReference>
<dbReference type="AlphaFoldDB" id="A0A3Q0JDN5"/>
<dbReference type="FunFam" id="2.60.40.10:FF:001233">
    <property type="entry name" value="Uncharacterized protein, isoform B"/>
    <property type="match status" value="1"/>
</dbReference>
<dbReference type="InterPro" id="IPR007110">
    <property type="entry name" value="Ig-like_dom"/>
</dbReference>
<dbReference type="PANTHER" id="PTHR45080:SF38">
    <property type="entry name" value="FI23916P1-RELATED"/>
    <property type="match status" value="1"/>
</dbReference>
<accession>A0A3Q0JDN5</accession>
<proteinExistence type="predicted"/>
<dbReference type="InterPro" id="IPR050958">
    <property type="entry name" value="Cell_Adh-Cytoskel_Orgn"/>
</dbReference>
<protein>
    <submittedName>
        <fullName evidence="4">Lachesin-like</fullName>
    </submittedName>
</protein>
<gene>
    <name evidence="4" type="primary">LOC113470656</name>
</gene>
<dbReference type="SMART" id="SM00409">
    <property type="entry name" value="IG"/>
    <property type="match status" value="1"/>
</dbReference>
<dbReference type="GO" id="GO:0050808">
    <property type="term" value="P:synapse organization"/>
    <property type="evidence" value="ECO:0007669"/>
    <property type="project" value="TreeGrafter"/>
</dbReference>
<dbReference type="GO" id="GO:0030424">
    <property type="term" value="C:axon"/>
    <property type="evidence" value="ECO:0007669"/>
    <property type="project" value="TreeGrafter"/>
</dbReference>
<dbReference type="Proteomes" id="UP000079169">
    <property type="component" value="Unplaced"/>
</dbReference>
<dbReference type="PANTHER" id="PTHR45080">
    <property type="entry name" value="CONTACTIN 5"/>
    <property type="match status" value="1"/>
</dbReference>